<dbReference type="InterPro" id="IPR044880">
    <property type="entry name" value="NCX_ion-bd_dom_sf"/>
</dbReference>
<dbReference type="FunFam" id="1.20.1420.30:FF:000012">
    <property type="entry name" value="Vacuolar cation/proton exchanger"/>
    <property type="match status" value="1"/>
</dbReference>
<evidence type="ECO:0000256" key="4">
    <source>
        <dbReference type="ARBA" id="ARBA00022449"/>
    </source>
</evidence>
<dbReference type="InterPro" id="IPR004798">
    <property type="entry name" value="CAX-like"/>
</dbReference>
<name>A0A498ISE6_MALDO</name>
<dbReference type="Pfam" id="PF01699">
    <property type="entry name" value="Na_Ca_ex"/>
    <property type="match status" value="3"/>
</dbReference>
<dbReference type="GO" id="GO:0009705">
    <property type="term" value="C:plant-type vacuole membrane"/>
    <property type="evidence" value="ECO:0007669"/>
    <property type="project" value="TreeGrafter"/>
</dbReference>
<keyword evidence="7 12" id="KW-0812">Transmembrane</keyword>
<dbReference type="Gene3D" id="1.20.1420.30">
    <property type="entry name" value="NCX, central ion-binding region"/>
    <property type="match status" value="2"/>
</dbReference>
<keyword evidence="8 12" id="KW-0106">Calcium</keyword>
<dbReference type="InterPro" id="IPR004837">
    <property type="entry name" value="NaCa_Exmemb"/>
</dbReference>
<keyword evidence="15" id="KW-1185">Reference proteome</keyword>
<feature type="transmembrane region" description="Helical" evidence="12">
    <location>
        <begin position="370"/>
        <end position="391"/>
    </location>
</feature>
<evidence type="ECO:0000256" key="10">
    <source>
        <dbReference type="ARBA" id="ARBA00023065"/>
    </source>
</evidence>
<dbReference type="GO" id="GO:0015369">
    <property type="term" value="F:calcium:proton antiporter activity"/>
    <property type="evidence" value="ECO:0007669"/>
    <property type="project" value="UniProtKB-UniRule"/>
</dbReference>
<keyword evidence="11 12" id="KW-0472">Membrane</keyword>
<dbReference type="InterPro" id="IPR004713">
    <property type="entry name" value="CaH_exchang"/>
</dbReference>
<dbReference type="Proteomes" id="UP000290289">
    <property type="component" value="Chromosome 11"/>
</dbReference>
<feature type="transmembrane region" description="Helical" evidence="12">
    <location>
        <begin position="236"/>
        <end position="255"/>
    </location>
</feature>
<evidence type="ECO:0000259" key="13">
    <source>
        <dbReference type="Pfam" id="PF01699"/>
    </source>
</evidence>
<dbReference type="PANTHER" id="PTHR31503">
    <property type="entry name" value="VACUOLAR CALCIUM ION TRANSPORTER"/>
    <property type="match status" value="1"/>
</dbReference>
<evidence type="ECO:0000256" key="7">
    <source>
        <dbReference type="ARBA" id="ARBA00022692"/>
    </source>
</evidence>
<evidence type="ECO:0000313" key="15">
    <source>
        <dbReference type="Proteomes" id="UP000290289"/>
    </source>
</evidence>
<comment type="caution">
    <text evidence="14">The sequence shown here is derived from an EMBL/GenBank/DDBJ whole genome shotgun (WGS) entry which is preliminary data.</text>
</comment>
<feature type="transmembrane region" description="Helical" evidence="12">
    <location>
        <begin position="316"/>
        <end position="335"/>
    </location>
</feature>
<feature type="transmembrane region" description="Helical" evidence="12">
    <location>
        <begin position="292"/>
        <end position="310"/>
    </location>
</feature>
<evidence type="ECO:0000256" key="12">
    <source>
        <dbReference type="RuleBase" id="RU365028"/>
    </source>
</evidence>
<keyword evidence="3 12" id="KW-0813">Transport</keyword>
<dbReference type="PANTHER" id="PTHR31503:SF48">
    <property type="entry name" value="VACUOLAR CATION_PROTON EXCHANGER 2"/>
    <property type="match status" value="1"/>
</dbReference>
<comment type="similarity">
    <text evidence="2">Belongs to the Ca(2+):cation antiporter (CaCA) (TC 2.A.19) family. Cation/proton exchanger (CAX) subfamily.</text>
</comment>
<comment type="function">
    <text evidence="12">Vacuolar cation/proton exchanger (CAX). Translocates Ca(2+) and other metal ions into vacuoles using the proton gradient formed by H(+)-ATPase and H(+)-pyrophosphatase.</text>
</comment>
<protein>
    <recommendedName>
        <fullName evidence="12">Vacuolar cation/proton exchanger</fullName>
    </recommendedName>
</protein>
<evidence type="ECO:0000256" key="6">
    <source>
        <dbReference type="ARBA" id="ARBA00022568"/>
    </source>
</evidence>
<dbReference type="STRING" id="3750.A0A498ISE6"/>
<evidence type="ECO:0000256" key="1">
    <source>
        <dbReference type="ARBA" id="ARBA00004128"/>
    </source>
</evidence>
<organism evidence="14 15">
    <name type="scientific">Malus domestica</name>
    <name type="common">Apple</name>
    <name type="synonym">Pyrus malus</name>
    <dbReference type="NCBI Taxonomy" id="3750"/>
    <lineage>
        <taxon>Eukaryota</taxon>
        <taxon>Viridiplantae</taxon>
        <taxon>Streptophyta</taxon>
        <taxon>Embryophyta</taxon>
        <taxon>Tracheophyta</taxon>
        <taxon>Spermatophyta</taxon>
        <taxon>Magnoliopsida</taxon>
        <taxon>eudicotyledons</taxon>
        <taxon>Gunneridae</taxon>
        <taxon>Pentapetalae</taxon>
        <taxon>rosids</taxon>
        <taxon>fabids</taxon>
        <taxon>Rosales</taxon>
        <taxon>Rosaceae</taxon>
        <taxon>Amygdaloideae</taxon>
        <taxon>Maleae</taxon>
        <taxon>Malus</taxon>
    </lineage>
</organism>
<evidence type="ECO:0000256" key="3">
    <source>
        <dbReference type="ARBA" id="ARBA00022448"/>
    </source>
</evidence>
<feature type="domain" description="Sodium/calcium exchanger membrane region" evidence="13">
    <location>
        <begin position="291"/>
        <end position="352"/>
    </location>
</feature>
<keyword evidence="9 12" id="KW-1133">Transmembrane helix</keyword>
<dbReference type="GO" id="GO:0006874">
    <property type="term" value="P:intracellular calcium ion homeostasis"/>
    <property type="evidence" value="ECO:0007669"/>
    <property type="project" value="TreeGrafter"/>
</dbReference>
<gene>
    <name evidence="14" type="ORF">DVH24_041843</name>
</gene>
<feature type="transmembrane region" description="Helical" evidence="12">
    <location>
        <begin position="201"/>
        <end position="224"/>
    </location>
</feature>
<evidence type="ECO:0000313" key="14">
    <source>
        <dbReference type="EMBL" id="RXH85075.1"/>
    </source>
</evidence>
<proteinExistence type="inferred from homology"/>
<keyword evidence="6 12" id="KW-0109">Calcium transport</keyword>
<dbReference type="EMBL" id="RDQH01000337">
    <property type="protein sequence ID" value="RXH85075.1"/>
    <property type="molecule type" value="Genomic_DNA"/>
</dbReference>
<evidence type="ECO:0000256" key="2">
    <source>
        <dbReference type="ARBA" id="ARBA00008248"/>
    </source>
</evidence>
<feature type="transmembrane region" description="Helical" evidence="12">
    <location>
        <begin position="127"/>
        <end position="154"/>
    </location>
</feature>
<keyword evidence="5 12" id="KW-0926">Vacuole</keyword>
<keyword evidence="10 12" id="KW-0406">Ion transport</keyword>
<accession>A0A498ISE6</accession>
<evidence type="ECO:0000256" key="9">
    <source>
        <dbReference type="ARBA" id="ARBA00022989"/>
    </source>
</evidence>
<comment type="caution">
    <text evidence="12">Lacks conserved residue(s) required for the propagation of feature annotation.</text>
</comment>
<sequence length="478" mass="52492">MMNYKPGIQSQLEMESLGKGSIHEFEDESLFPPKTDAQKTSSIEAVGECSFSGGSQACGDEVWRNIFYRSIKTVVFSTKLNLLMPFGPLAIFVSKLTGHNGWVFVLSLLGITPLAERLGYATEQLAFYTGATVGGLLNATFGNATELIISIYALKRGMLRVVQQSLLGSILSNMLLVLGCAFFSGGLVFQEKEQVFNKATAVVNSGLLLMAVMGLLFPAVLHYTHTEVHFGKSELALSRFSSCVMLLAYAAYLFFQLKSQHNQYVPLNEEEIQNEENADDDEAPEISKWESIIWLSIMTAWISIVSEYLVNAIEGASIAWNMPISFISVILLPIVGNAAEHASAIMFAMKDKLIPFCVVVGWIMGRPMDLNFQLFETATLFITVLVVAFLLQDGTSNYFKGLMLILCYLIVAASFFVHVDPSPAAEETQTKTPDEEWKMCLTPDAGKSYDGGSEEAMSLPGPPEWWIAVAKPPAGLLL</sequence>
<feature type="domain" description="Sodium/calcium exchanger membrane region" evidence="13">
    <location>
        <begin position="354"/>
        <end position="415"/>
    </location>
</feature>
<feature type="transmembrane region" description="Helical" evidence="12">
    <location>
        <begin position="99"/>
        <end position="115"/>
    </location>
</feature>
<feature type="domain" description="Sodium/calcium exchanger membrane region" evidence="13">
    <location>
        <begin position="102"/>
        <end position="257"/>
    </location>
</feature>
<keyword evidence="4 12" id="KW-0050">Antiport</keyword>
<evidence type="ECO:0000256" key="5">
    <source>
        <dbReference type="ARBA" id="ARBA00022554"/>
    </source>
</evidence>
<evidence type="ECO:0000256" key="8">
    <source>
        <dbReference type="ARBA" id="ARBA00022837"/>
    </source>
</evidence>
<feature type="transmembrane region" description="Helical" evidence="12">
    <location>
        <begin position="398"/>
        <end position="419"/>
    </location>
</feature>
<dbReference type="AlphaFoldDB" id="A0A498ISE6"/>
<reference evidence="14 15" key="1">
    <citation type="submission" date="2018-10" db="EMBL/GenBank/DDBJ databases">
        <title>A high-quality apple genome assembly.</title>
        <authorList>
            <person name="Hu J."/>
        </authorList>
    </citation>
    <scope>NUCLEOTIDE SEQUENCE [LARGE SCALE GENOMIC DNA]</scope>
    <source>
        <strain evidence="15">cv. HFTH1</strain>
        <tissue evidence="14">Young leaf</tissue>
    </source>
</reference>
<evidence type="ECO:0000256" key="11">
    <source>
        <dbReference type="ARBA" id="ARBA00023136"/>
    </source>
</evidence>
<dbReference type="NCBIfam" id="TIGR00378">
    <property type="entry name" value="cax"/>
    <property type="match status" value="1"/>
</dbReference>
<comment type="subcellular location">
    <subcellularLocation>
        <location evidence="1">Vacuole membrane</location>
        <topology evidence="1">Multi-pass membrane protein</topology>
    </subcellularLocation>
</comment>
<feature type="transmembrane region" description="Helical" evidence="12">
    <location>
        <begin position="166"/>
        <end position="189"/>
    </location>
</feature>